<dbReference type="EMBL" id="WOCE01000018">
    <property type="protein sequence ID" value="KAE9593803.1"/>
    <property type="molecule type" value="Genomic_DNA"/>
</dbReference>
<feature type="region of interest" description="Disordered" evidence="4">
    <location>
        <begin position="377"/>
        <end position="416"/>
    </location>
</feature>
<feature type="compositionally biased region" description="Basic and acidic residues" evidence="4">
    <location>
        <begin position="478"/>
        <end position="497"/>
    </location>
</feature>
<feature type="compositionally biased region" description="Basic and acidic residues" evidence="4">
    <location>
        <begin position="873"/>
        <end position="895"/>
    </location>
</feature>
<comment type="caution">
    <text evidence="5">The sequence shown here is derived from an EMBL/GenBank/DDBJ whole genome shotgun (WGS) entry which is preliminary data.</text>
</comment>
<feature type="compositionally biased region" description="Basic residues" evidence="4">
    <location>
        <begin position="22"/>
        <end position="39"/>
    </location>
</feature>
<dbReference type="Proteomes" id="UP000447434">
    <property type="component" value="Chromosome 18"/>
</dbReference>
<gene>
    <name evidence="5" type="ORF">Lalb_Chr18g0046951</name>
</gene>
<feature type="region of interest" description="Disordered" evidence="4">
    <location>
        <begin position="544"/>
        <end position="615"/>
    </location>
</feature>
<proteinExistence type="predicted"/>
<dbReference type="OrthoDB" id="277439at2759"/>
<feature type="compositionally biased region" description="Acidic residues" evidence="4">
    <location>
        <begin position="111"/>
        <end position="134"/>
    </location>
</feature>
<feature type="region of interest" description="Disordered" evidence="4">
    <location>
        <begin position="1"/>
        <end position="172"/>
    </location>
</feature>
<evidence type="ECO:0000313" key="6">
    <source>
        <dbReference type="Proteomes" id="UP000447434"/>
    </source>
</evidence>
<dbReference type="GO" id="GO:0032040">
    <property type="term" value="C:small-subunit processome"/>
    <property type="evidence" value="ECO:0007669"/>
    <property type="project" value="InterPro"/>
</dbReference>
<feature type="compositionally biased region" description="Basic and acidic residues" evidence="4">
    <location>
        <begin position="679"/>
        <end position="691"/>
    </location>
</feature>
<comment type="subcellular location">
    <subcellularLocation>
        <location evidence="1">Nucleus</location>
        <location evidence="1">Nucleolus</location>
    </subcellularLocation>
</comment>
<dbReference type="GO" id="GO:0006364">
    <property type="term" value="P:rRNA processing"/>
    <property type="evidence" value="ECO:0007669"/>
    <property type="project" value="InterPro"/>
</dbReference>
<dbReference type="Pfam" id="PF04615">
    <property type="entry name" value="Utp14"/>
    <property type="match status" value="1"/>
</dbReference>
<dbReference type="PANTHER" id="PTHR14150:SF12">
    <property type="entry name" value="U3 SMALL NUCLEOLAR RNA-ASSOCIATED PROTEIN 14 HOMOLOG A"/>
    <property type="match status" value="1"/>
</dbReference>
<sequence>MAETKKQKSRDGTNRGREKTKPNRNSKSFKSKTQRKKTGPHLPSSLKKEIERLNPNSNSFGSDEDINSDYENGEREILVKDLYEYEEEQAEEESKKNKRYDAGSVDKLEYELPDDLSDDFKDEDVESDYEDDDTNNNRTAVNDESEEEDEERHARMLQGVTGMPTEAFEGKNKKMKNAVLPELYQDSEHNPSRDVVDGDGLITIEDLLNPLHEKPGFGELRKRMNEIEKKARTIHAPLPKADQAKIERKAAYERSKKDVTKWQPIIQKNREAPTVFFDENVDLGFSTVGAIASEFEPRTEFEMKMAALVRDDKVMEAHKKDGSRLLEMNMVSVEDEKDRQNRIAKMHSLLFRHERKAKHMKKIKSKTYHRLLKKDRLKEESSRIEMDPEAAKEYAMKQERQRAEERMTLRHKNQNRWAKRILQRGLSSQDEGTRGAIAEQLQRHAALTRKMHSMKDSSSSSEDTSDEDDEDENSDGSDQDRASKLLEKAKEKTMRVLEEEDEVPKSGLLSLPFMRRGLEKRKEAAVEEANVLIQEYEDSLLKLGSSGGSEDQKAASVSGRRIFGTAKPQISDAGNKLKSDNIHGSSDSEDDMRDNKSNDIENRESNVLQTGVSNDSVLVQEGTDNHQESSFNNFDEIITIPGPETTYEVSIFASDTWQKAKNISENKTIKKSSKLKGPARQDIKDTEKELGEDSDTDSEGQMVDGILSSGSKLSYELPSQKELIQQTFAGDDVEDDFEKDKLEILNKENPEPEKPVSLPGWGQWTRIQQKNGEPSWMLKEHENGQRKRAEALKRRKDAQLKNVIISEKLDKKAEKLHTKALPFPFTSKDMFEQSMRVPIGPEFNPATAIGPLNRPEVVKRPGVIIKPIEFEEVNPHEQRSEDKHKLKRSKGDGGKSMKKMKVDRKR</sequence>
<feature type="compositionally biased region" description="Basic and acidic residues" evidence="4">
    <location>
        <begin position="593"/>
        <end position="604"/>
    </location>
</feature>
<name>A0A6A4NNV1_LUPAL</name>
<keyword evidence="6" id="KW-1185">Reference proteome</keyword>
<feature type="compositionally biased region" description="Acidic residues" evidence="4">
    <location>
        <begin position="463"/>
        <end position="477"/>
    </location>
</feature>
<feature type="compositionally biased region" description="Basic and acidic residues" evidence="4">
    <location>
        <begin position="1"/>
        <end position="21"/>
    </location>
</feature>
<feature type="region of interest" description="Disordered" evidence="4">
    <location>
        <begin position="448"/>
        <end position="504"/>
    </location>
</feature>
<feature type="compositionally biased region" description="Basic and acidic residues" evidence="4">
    <location>
        <begin position="377"/>
        <end position="408"/>
    </location>
</feature>
<accession>A0A6A4NNV1</accession>
<evidence type="ECO:0000256" key="3">
    <source>
        <dbReference type="ARBA" id="ARBA00023242"/>
    </source>
</evidence>
<feature type="compositionally biased region" description="Basic residues" evidence="4">
    <location>
        <begin position="896"/>
        <end position="906"/>
    </location>
</feature>
<dbReference type="InterPro" id="IPR006709">
    <property type="entry name" value="SSU_processome_Utp14"/>
</dbReference>
<keyword evidence="2" id="KW-0597">Phosphoprotein</keyword>
<keyword evidence="3" id="KW-0539">Nucleus</keyword>
<feature type="region of interest" description="Disordered" evidence="4">
    <location>
        <begin position="667"/>
        <end position="705"/>
    </location>
</feature>
<dbReference type="PANTHER" id="PTHR14150">
    <property type="entry name" value="U3 SMALL NUCLEOLAR RNA-ASSOCIATED PROTEIN 14"/>
    <property type="match status" value="1"/>
</dbReference>
<feature type="compositionally biased region" description="Basic and acidic residues" evidence="4">
    <location>
        <begin position="92"/>
        <end position="110"/>
    </location>
</feature>
<evidence type="ECO:0000256" key="2">
    <source>
        <dbReference type="ARBA" id="ARBA00022553"/>
    </source>
</evidence>
<feature type="region of interest" description="Disordered" evidence="4">
    <location>
        <begin position="867"/>
        <end position="906"/>
    </location>
</feature>
<evidence type="ECO:0000256" key="1">
    <source>
        <dbReference type="ARBA" id="ARBA00004604"/>
    </source>
</evidence>
<reference evidence="6" key="1">
    <citation type="journal article" date="2020" name="Nat. Commun.">
        <title>Genome sequence of the cluster root forming white lupin.</title>
        <authorList>
            <person name="Hufnagel B."/>
            <person name="Marques A."/>
            <person name="Soriano A."/>
            <person name="Marques L."/>
            <person name="Divol F."/>
            <person name="Doumas P."/>
            <person name="Sallet E."/>
            <person name="Mancinotti D."/>
            <person name="Carrere S."/>
            <person name="Marande W."/>
            <person name="Arribat S."/>
            <person name="Keller J."/>
            <person name="Huneau C."/>
            <person name="Blein T."/>
            <person name="Aime D."/>
            <person name="Laguerre M."/>
            <person name="Taylor J."/>
            <person name="Schubert V."/>
            <person name="Nelson M."/>
            <person name="Geu-Flores F."/>
            <person name="Crespi M."/>
            <person name="Gallardo-Guerrero K."/>
            <person name="Delaux P.-M."/>
            <person name="Salse J."/>
            <person name="Berges H."/>
            <person name="Guyot R."/>
            <person name="Gouzy J."/>
            <person name="Peret B."/>
        </authorList>
    </citation>
    <scope>NUCLEOTIDE SEQUENCE [LARGE SCALE GENOMIC DNA]</scope>
    <source>
        <strain evidence="6">cv. Amiga</strain>
    </source>
</reference>
<protein>
    <submittedName>
        <fullName evidence="5">Putative small-subunit processome, Utp14 protein</fullName>
    </submittedName>
</protein>
<evidence type="ECO:0000256" key="4">
    <source>
        <dbReference type="SAM" id="MobiDB-lite"/>
    </source>
</evidence>
<feature type="compositionally biased region" description="Basic and acidic residues" evidence="4">
    <location>
        <begin position="72"/>
        <end position="83"/>
    </location>
</feature>
<evidence type="ECO:0000313" key="5">
    <source>
        <dbReference type="EMBL" id="KAE9593803.1"/>
    </source>
</evidence>
<feature type="compositionally biased region" description="Polar residues" evidence="4">
    <location>
        <begin position="605"/>
        <end position="615"/>
    </location>
</feature>
<organism evidence="5 6">
    <name type="scientific">Lupinus albus</name>
    <name type="common">White lupine</name>
    <name type="synonym">Lupinus termis</name>
    <dbReference type="NCBI Taxonomy" id="3870"/>
    <lineage>
        <taxon>Eukaryota</taxon>
        <taxon>Viridiplantae</taxon>
        <taxon>Streptophyta</taxon>
        <taxon>Embryophyta</taxon>
        <taxon>Tracheophyta</taxon>
        <taxon>Spermatophyta</taxon>
        <taxon>Magnoliopsida</taxon>
        <taxon>eudicotyledons</taxon>
        <taxon>Gunneridae</taxon>
        <taxon>Pentapetalae</taxon>
        <taxon>rosids</taxon>
        <taxon>fabids</taxon>
        <taxon>Fabales</taxon>
        <taxon>Fabaceae</taxon>
        <taxon>Papilionoideae</taxon>
        <taxon>50 kb inversion clade</taxon>
        <taxon>genistoids sensu lato</taxon>
        <taxon>core genistoids</taxon>
        <taxon>Genisteae</taxon>
        <taxon>Lupinus</taxon>
    </lineage>
</organism>
<dbReference type="AlphaFoldDB" id="A0A6A4NNV1"/>